<dbReference type="Gene3D" id="3.90.215.10">
    <property type="entry name" value="Gamma Fibrinogen, chain A, domain 1"/>
    <property type="match status" value="1"/>
</dbReference>
<dbReference type="AlphaFoldDB" id="A0AAV4RJP8"/>
<evidence type="ECO:0000313" key="4">
    <source>
        <dbReference type="Proteomes" id="UP001054945"/>
    </source>
</evidence>
<keyword evidence="4" id="KW-1185">Reference proteome</keyword>
<keyword evidence="1" id="KW-1133">Transmembrane helix</keyword>
<dbReference type="InterPro" id="IPR036056">
    <property type="entry name" value="Fibrinogen-like_C"/>
</dbReference>
<dbReference type="GO" id="GO:0005615">
    <property type="term" value="C:extracellular space"/>
    <property type="evidence" value="ECO:0007669"/>
    <property type="project" value="TreeGrafter"/>
</dbReference>
<feature type="transmembrane region" description="Helical" evidence="1">
    <location>
        <begin position="87"/>
        <end position="105"/>
    </location>
</feature>
<keyword evidence="1" id="KW-0812">Transmembrane</keyword>
<dbReference type="PANTHER" id="PTHR19143:SF458">
    <property type="entry name" value="FIBRINOGEN C-TERMINAL DOMAIN-CONTAINING PROTEIN-RELATED"/>
    <property type="match status" value="1"/>
</dbReference>
<name>A0AAV4RJP8_CAEEX</name>
<dbReference type="SUPFAM" id="SSF56496">
    <property type="entry name" value="Fibrinogen C-terminal domain-like"/>
    <property type="match status" value="1"/>
</dbReference>
<evidence type="ECO:0000313" key="3">
    <source>
        <dbReference type="EMBL" id="GIY21254.1"/>
    </source>
</evidence>
<dbReference type="CDD" id="cd00087">
    <property type="entry name" value="FReD"/>
    <property type="match status" value="1"/>
</dbReference>
<dbReference type="NCBIfam" id="NF040941">
    <property type="entry name" value="GGGWT_bact"/>
    <property type="match status" value="1"/>
</dbReference>
<feature type="domain" description="Fibrinogen C-terminal" evidence="2">
    <location>
        <begin position="190"/>
        <end position="397"/>
    </location>
</feature>
<dbReference type="Proteomes" id="UP001054945">
    <property type="component" value="Unassembled WGS sequence"/>
</dbReference>
<dbReference type="PANTHER" id="PTHR19143">
    <property type="entry name" value="FIBRINOGEN/TENASCIN/ANGIOPOEITIN"/>
    <property type="match status" value="1"/>
</dbReference>
<evidence type="ECO:0000256" key="1">
    <source>
        <dbReference type="SAM" id="Phobius"/>
    </source>
</evidence>
<evidence type="ECO:0000259" key="2">
    <source>
        <dbReference type="PROSITE" id="PS51406"/>
    </source>
</evidence>
<gene>
    <name evidence="3" type="ORF">CEXT_20341</name>
</gene>
<dbReference type="InterPro" id="IPR014716">
    <property type="entry name" value="Fibrinogen_a/b/g_C_1"/>
</dbReference>
<organism evidence="3 4">
    <name type="scientific">Caerostris extrusa</name>
    <name type="common">Bark spider</name>
    <name type="synonym">Caerostris bankana</name>
    <dbReference type="NCBI Taxonomy" id="172846"/>
    <lineage>
        <taxon>Eukaryota</taxon>
        <taxon>Metazoa</taxon>
        <taxon>Ecdysozoa</taxon>
        <taxon>Arthropoda</taxon>
        <taxon>Chelicerata</taxon>
        <taxon>Arachnida</taxon>
        <taxon>Araneae</taxon>
        <taxon>Araneomorphae</taxon>
        <taxon>Entelegynae</taxon>
        <taxon>Araneoidea</taxon>
        <taxon>Araneidae</taxon>
        <taxon>Caerostris</taxon>
    </lineage>
</organism>
<dbReference type="SMART" id="SM00186">
    <property type="entry name" value="FBG"/>
    <property type="match status" value="1"/>
</dbReference>
<dbReference type="EMBL" id="BPLR01007990">
    <property type="protein sequence ID" value="GIY21254.1"/>
    <property type="molecule type" value="Genomic_DNA"/>
</dbReference>
<accession>A0AAV4RJP8</accession>
<reference evidence="3 4" key="1">
    <citation type="submission" date="2021-06" db="EMBL/GenBank/DDBJ databases">
        <title>Caerostris extrusa draft genome.</title>
        <authorList>
            <person name="Kono N."/>
            <person name="Arakawa K."/>
        </authorList>
    </citation>
    <scope>NUCLEOTIDE SEQUENCE [LARGE SCALE GENOMIC DNA]</scope>
</reference>
<dbReference type="InterPro" id="IPR050373">
    <property type="entry name" value="Fibrinogen_C-term_domain"/>
</dbReference>
<dbReference type="InterPro" id="IPR002181">
    <property type="entry name" value="Fibrinogen_a/b/g_C_dom"/>
</dbReference>
<keyword evidence="1" id="KW-0472">Membrane</keyword>
<sequence>MTWIDASFFREKLKGFFTTQPFLRAECSKIARTASALLAPVQDSAHFKNITFDCQRVSVFSVAFRFILRRSLYKKLKILKMVQRQNFYFYALSILTLISISYASINDTTLCGTVEKALALTEIAEDMLIKARNFYPVCDDGAMHPPPCLTRSRLENYLTSTRNVISEIKSTIPQSNSLESINFLNRLKRNDSESKPRDCSAVLASGQNKSGVYTIWPIVGTKIKPLNVYCDMDTDGGGWTVSLISFNRYWREYKIGFGDVSKDFWLGNDNIYALTNQERCEIRFDLEDDEGNKRYAAYKNFRIDDEQSNYTLSISGYYGNAGDGMKFHDGQRFATRDRDYLTGAAVLEGAWWIFGWAYCHLNGLYIPGIDDPKSIHWYLWKKNVGLASAEMKLRWTTS</sequence>
<dbReference type="Pfam" id="PF00147">
    <property type="entry name" value="Fibrinogen_C"/>
    <property type="match status" value="1"/>
</dbReference>
<comment type="caution">
    <text evidence="3">The sequence shown here is derived from an EMBL/GenBank/DDBJ whole genome shotgun (WGS) entry which is preliminary data.</text>
</comment>
<dbReference type="PROSITE" id="PS51406">
    <property type="entry name" value="FIBRINOGEN_C_2"/>
    <property type="match status" value="1"/>
</dbReference>
<proteinExistence type="predicted"/>
<protein>
    <submittedName>
        <fullName evidence="3">Techylectin-5A</fullName>
    </submittedName>
</protein>